<reference evidence="2 3" key="1">
    <citation type="submission" date="2017-04" db="EMBL/GenBank/DDBJ databases">
        <title>Complete genome of Campylobacter concisus ATCC 33237T and draft genomes for an additional eight well characterized C. concisus strains.</title>
        <authorList>
            <person name="Cornelius A.J."/>
            <person name="Miller W.G."/>
            <person name="Lastovica A.J."/>
            <person name="On S.L."/>
            <person name="French N.P."/>
            <person name="Vandenberg O."/>
            <person name="Biggs P.J."/>
        </authorList>
    </citation>
    <scope>NUCLEOTIDE SEQUENCE [LARGE SCALE GENOMIC DNA]</scope>
    <source>
        <strain evidence="2 3">CCUG 19995</strain>
    </source>
</reference>
<evidence type="ECO:0000259" key="1">
    <source>
        <dbReference type="Pfam" id="PF07238"/>
    </source>
</evidence>
<dbReference type="AlphaFoldDB" id="A0A1Y5ML52"/>
<dbReference type="EMBL" id="NDYN01000001">
    <property type="protein sequence ID" value="OUT09306.1"/>
    <property type="molecule type" value="Genomic_DNA"/>
</dbReference>
<dbReference type="Gene3D" id="2.40.10.220">
    <property type="entry name" value="predicted glycosyltransferase like domains"/>
    <property type="match status" value="1"/>
</dbReference>
<dbReference type="Proteomes" id="UP000196317">
    <property type="component" value="Unassembled WGS sequence"/>
</dbReference>
<evidence type="ECO:0000313" key="2">
    <source>
        <dbReference type="EMBL" id="OUT09306.1"/>
    </source>
</evidence>
<comment type="caution">
    <text evidence="2">The sequence shown here is derived from an EMBL/GenBank/DDBJ whole genome shotgun (WGS) entry which is preliminary data.</text>
</comment>
<accession>A0A1Y5ML52</accession>
<organism evidence="2 3">
    <name type="scientific">Campylobacter concisus</name>
    <dbReference type="NCBI Taxonomy" id="199"/>
    <lineage>
        <taxon>Bacteria</taxon>
        <taxon>Pseudomonadati</taxon>
        <taxon>Campylobacterota</taxon>
        <taxon>Epsilonproteobacteria</taxon>
        <taxon>Campylobacterales</taxon>
        <taxon>Campylobacteraceae</taxon>
        <taxon>Campylobacter</taxon>
    </lineage>
</organism>
<dbReference type="GO" id="GO:0035438">
    <property type="term" value="F:cyclic-di-GMP binding"/>
    <property type="evidence" value="ECO:0007669"/>
    <property type="project" value="InterPro"/>
</dbReference>
<feature type="domain" description="PilZ" evidence="1">
    <location>
        <begin position="240"/>
        <end position="312"/>
    </location>
</feature>
<protein>
    <submittedName>
        <fullName evidence="2">Pilus assembly protein PilZ</fullName>
    </submittedName>
</protein>
<proteinExistence type="predicted"/>
<dbReference type="InterPro" id="IPR009875">
    <property type="entry name" value="PilZ_domain"/>
</dbReference>
<dbReference type="SUPFAM" id="SSF141371">
    <property type="entry name" value="PilZ domain-like"/>
    <property type="match status" value="1"/>
</dbReference>
<sequence length="360" mass="41439">MEFKGRQELVENCEDCILGLRAKFIDEGIKFCRQLTLVVPHEQMKICLESIFDALLIQKPNATQIRDDLNSLIPKLNAKDELVNFLLLNLTLNFSHACDNAVYVGYFVNAVSRMKEILYNTQDHQEATVKTMIDTGSFFYEDPINTFTRMKNAKVRPEFLNLYDGLNIKYEAEILEVKEDSVVFRVDMMQILAMKQDGKGFILPNSFFSKQLRADIIDYNIADKSVTLSNFSRTATMHANKRKFQRVLPNRFTKISLKGEQGELVGSLYDISEGGMSILSSQATNFKDGEELEANFDILLSPDEVKNVSLKLKLVTELAYKGYIRYCMQLVDDDKTIKDFTQKRVKETLDELRSRINLYE</sequence>
<gene>
    <name evidence="2" type="ORF">B9N65_02870</name>
</gene>
<evidence type="ECO:0000313" key="3">
    <source>
        <dbReference type="Proteomes" id="UP000196317"/>
    </source>
</evidence>
<name>A0A1Y5ML52_9BACT</name>
<dbReference type="RefSeq" id="WP_087582713.1">
    <property type="nucleotide sequence ID" value="NZ_NDYN01000001.1"/>
</dbReference>
<dbReference type="Pfam" id="PF07238">
    <property type="entry name" value="PilZ"/>
    <property type="match status" value="1"/>
</dbReference>